<reference evidence="2 3" key="1">
    <citation type="submission" date="2018-08" db="EMBL/GenBank/DDBJ databases">
        <title>Parvularcula sp. SM1705, isolated from surface water of the South Sea China.</title>
        <authorList>
            <person name="Sun L."/>
        </authorList>
    </citation>
    <scope>NUCLEOTIDE SEQUENCE [LARGE SCALE GENOMIC DNA]</scope>
    <source>
        <strain evidence="2 3">SM1705</strain>
    </source>
</reference>
<evidence type="ECO:0000313" key="3">
    <source>
        <dbReference type="Proteomes" id="UP000264589"/>
    </source>
</evidence>
<keyword evidence="3" id="KW-1185">Reference proteome</keyword>
<dbReference type="InParanoid" id="A0A371RED0"/>
<feature type="transmembrane region" description="Helical" evidence="1">
    <location>
        <begin position="117"/>
        <end position="135"/>
    </location>
</feature>
<dbReference type="EMBL" id="QUQO01000001">
    <property type="protein sequence ID" value="RFB03803.1"/>
    <property type="molecule type" value="Genomic_DNA"/>
</dbReference>
<dbReference type="RefSeq" id="WP_116390431.1">
    <property type="nucleotide sequence ID" value="NZ_CAXQPM010000024.1"/>
</dbReference>
<keyword evidence="1" id="KW-0472">Membrane</keyword>
<gene>
    <name evidence="2" type="ORF">DX908_00015</name>
</gene>
<feature type="transmembrane region" description="Helical" evidence="1">
    <location>
        <begin position="179"/>
        <end position="198"/>
    </location>
</feature>
<sequence>MERILDINLYVHIGAGFATLIFFWIQIFSRKGSPLHVFSGRLFMLAGFMVAGAAATSVILRGHGAYQQGITIFSDPDGFQAAAVLFYISVMVSVFLWAGAVLARYHHRTDDLPLPGLLLRAVIAIAATAAFAAYVFILKPALWPALAGAFALGLNACWDQVKLLFRRGADPKRRLAEHVTNMFGAGLAFHVAFILLGSERFIDIWQWGATPPIVLVGVVILIGIVSEKRIRRSILRGPAASQ</sequence>
<dbReference type="AlphaFoldDB" id="A0A371RED0"/>
<proteinExistence type="predicted"/>
<protein>
    <recommendedName>
        <fullName evidence="4">DUF2306 domain-containing protein</fullName>
    </recommendedName>
</protein>
<evidence type="ECO:0008006" key="4">
    <source>
        <dbReference type="Google" id="ProtNLM"/>
    </source>
</evidence>
<feature type="transmembrane region" description="Helical" evidence="1">
    <location>
        <begin position="80"/>
        <end position="105"/>
    </location>
</feature>
<dbReference type="Proteomes" id="UP000264589">
    <property type="component" value="Unassembled WGS sequence"/>
</dbReference>
<keyword evidence="1" id="KW-1133">Transmembrane helix</keyword>
<feature type="transmembrane region" description="Helical" evidence="1">
    <location>
        <begin position="7"/>
        <end position="28"/>
    </location>
</feature>
<organism evidence="2 3">
    <name type="scientific">Parvularcula marina</name>
    <dbReference type="NCBI Taxonomy" id="2292771"/>
    <lineage>
        <taxon>Bacteria</taxon>
        <taxon>Pseudomonadati</taxon>
        <taxon>Pseudomonadota</taxon>
        <taxon>Alphaproteobacteria</taxon>
        <taxon>Parvularculales</taxon>
        <taxon>Parvularculaceae</taxon>
        <taxon>Parvularcula</taxon>
    </lineage>
</organism>
<feature type="transmembrane region" description="Helical" evidence="1">
    <location>
        <begin position="204"/>
        <end position="226"/>
    </location>
</feature>
<keyword evidence="1" id="KW-0812">Transmembrane</keyword>
<name>A0A371RED0_9PROT</name>
<accession>A0A371RED0</accession>
<dbReference type="OrthoDB" id="7172338at2"/>
<evidence type="ECO:0000313" key="2">
    <source>
        <dbReference type="EMBL" id="RFB03803.1"/>
    </source>
</evidence>
<comment type="caution">
    <text evidence="2">The sequence shown here is derived from an EMBL/GenBank/DDBJ whole genome shotgun (WGS) entry which is preliminary data.</text>
</comment>
<evidence type="ECO:0000256" key="1">
    <source>
        <dbReference type="SAM" id="Phobius"/>
    </source>
</evidence>
<feature type="transmembrane region" description="Helical" evidence="1">
    <location>
        <begin position="40"/>
        <end position="60"/>
    </location>
</feature>